<proteinExistence type="predicted"/>
<gene>
    <name evidence="2" type="ORF">CVLEPA_LOCUS27263</name>
</gene>
<feature type="signal peptide" evidence="1">
    <location>
        <begin position="1"/>
        <end position="32"/>
    </location>
</feature>
<evidence type="ECO:0000313" key="3">
    <source>
        <dbReference type="Proteomes" id="UP001642483"/>
    </source>
</evidence>
<keyword evidence="1" id="KW-0732">Signal</keyword>
<evidence type="ECO:0000256" key="1">
    <source>
        <dbReference type="SAM" id="SignalP"/>
    </source>
</evidence>
<dbReference type="EMBL" id="CAWYQH010000141">
    <property type="protein sequence ID" value="CAK8693986.1"/>
    <property type="molecule type" value="Genomic_DNA"/>
</dbReference>
<comment type="caution">
    <text evidence="2">The sequence shown here is derived from an EMBL/GenBank/DDBJ whole genome shotgun (WGS) entry which is preliminary data.</text>
</comment>
<sequence>MQFKMPIYLDATKVLLLICVLASPQGIRKATASNINPFRDAGLEDILALFGTRNTFNEFELACQVTINDLRLVHQLGQLRWSDFFSSLADARVIQRMYESTTFSYTRIDLTNQFKISGEINFLEAEKISMVPKETLRNPRALPGLLAVHVKEILKNWYLQGIFNLTRPDGYYEKLLDPGLTGMGCSVRATEVEGGAMKMFMAVAFHEIRRGGNARQRRNRHLAPKSGRFCRANCSAEQSCYSHVSRAQLTSRIGYPMSSVSNCNCIKAVDGATNPFCSDTCFVYCPLATNDEQKYCHGERWCRCSLPDNAATCN</sequence>
<name>A0ABP0GQG9_CLALP</name>
<evidence type="ECO:0000313" key="2">
    <source>
        <dbReference type="EMBL" id="CAK8693986.1"/>
    </source>
</evidence>
<organism evidence="2 3">
    <name type="scientific">Clavelina lepadiformis</name>
    <name type="common">Light-bulb sea squirt</name>
    <name type="synonym">Ascidia lepadiformis</name>
    <dbReference type="NCBI Taxonomy" id="159417"/>
    <lineage>
        <taxon>Eukaryota</taxon>
        <taxon>Metazoa</taxon>
        <taxon>Chordata</taxon>
        <taxon>Tunicata</taxon>
        <taxon>Ascidiacea</taxon>
        <taxon>Aplousobranchia</taxon>
        <taxon>Clavelinidae</taxon>
        <taxon>Clavelina</taxon>
    </lineage>
</organism>
<dbReference type="Proteomes" id="UP001642483">
    <property type="component" value="Unassembled WGS sequence"/>
</dbReference>
<protein>
    <submittedName>
        <fullName evidence="2">Uncharacterized protein</fullName>
    </submittedName>
</protein>
<reference evidence="2 3" key="1">
    <citation type="submission" date="2024-02" db="EMBL/GenBank/DDBJ databases">
        <authorList>
            <person name="Daric V."/>
            <person name="Darras S."/>
        </authorList>
    </citation>
    <scope>NUCLEOTIDE SEQUENCE [LARGE SCALE GENOMIC DNA]</scope>
</reference>
<accession>A0ABP0GQG9</accession>
<feature type="chain" id="PRO_5045319968" evidence="1">
    <location>
        <begin position="33"/>
        <end position="314"/>
    </location>
</feature>
<keyword evidence="3" id="KW-1185">Reference proteome</keyword>